<comment type="subcellular location">
    <subcellularLocation>
        <location evidence="1">Membrane</location>
        <topology evidence="1">Multi-pass membrane protein</topology>
    </subcellularLocation>
</comment>
<dbReference type="EMBL" id="JACHBR010000001">
    <property type="protein sequence ID" value="MBB5625870.1"/>
    <property type="molecule type" value="Genomic_DNA"/>
</dbReference>
<evidence type="ECO:0000256" key="5">
    <source>
        <dbReference type="SAM" id="Phobius"/>
    </source>
</evidence>
<gene>
    <name evidence="6" type="ORF">BJ981_001569</name>
</gene>
<evidence type="ECO:0000256" key="3">
    <source>
        <dbReference type="ARBA" id="ARBA00022989"/>
    </source>
</evidence>
<accession>A0A7W9DPZ6</accession>
<dbReference type="GO" id="GO:0016020">
    <property type="term" value="C:membrane"/>
    <property type="evidence" value="ECO:0007669"/>
    <property type="project" value="UniProtKB-SubCell"/>
</dbReference>
<organism evidence="6 7">
    <name type="scientific">Sphaerisporangium krabiense</name>
    <dbReference type="NCBI Taxonomy" id="763782"/>
    <lineage>
        <taxon>Bacteria</taxon>
        <taxon>Bacillati</taxon>
        <taxon>Actinomycetota</taxon>
        <taxon>Actinomycetes</taxon>
        <taxon>Streptosporangiales</taxon>
        <taxon>Streptosporangiaceae</taxon>
        <taxon>Sphaerisporangium</taxon>
    </lineage>
</organism>
<feature type="transmembrane region" description="Helical" evidence="5">
    <location>
        <begin position="199"/>
        <end position="220"/>
    </location>
</feature>
<evidence type="ECO:0000313" key="6">
    <source>
        <dbReference type="EMBL" id="MBB5625870.1"/>
    </source>
</evidence>
<dbReference type="GO" id="GO:0015205">
    <property type="term" value="F:nucleobase transmembrane transporter activity"/>
    <property type="evidence" value="ECO:0007669"/>
    <property type="project" value="UniProtKB-ARBA"/>
</dbReference>
<feature type="transmembrane region" description="Helical" evidence="5">
    <location>
        <begin position="27"/>
        <end position="50"/>
    </location>
</feature>
<dbReference type="AlphaFoldDB" id="A0A7W9DPZ6"/>
<proteinExistence type="predicted"/>
<feature type="transmembrane region" description="Helical" evidence="5">
    <location>
        <begin position="104"/>
        <end position="123"/>
    </location>
</feature>
<evidence type="ECO:0000256" key="2">
    <source>
        <dbReference type="ARBA" id="ARBA00022692"/>
    </source>
</evidence>
<feature type="transmembrane region" description="Helical" evidence="5">
    <location>
        <begin position="135"/>
        <end position="162"/>
    </location>
</feature>
<dbReference type="InterPro" id="IPR006043">
    <property type="entry name" value="NCS2"/>
</dbReference>
<feature type="transmembrane region" description="Helical" evidence="5">
    <location>
        <begin position="293"/>
        <end position="312"/>
    </location>
</feature>
<protein>
    <submittedName>
        <fullName evidence="6">AGZA family xanthine/uracil permease-like MFS transporter</fullName>
    </submittedName>
</protein>
<feature type="transmembrane region" description="Helical" evidence="5">
    <location>
        <begin position="324"/>
        <end position="348"/>
    </location>
</feature>
<dbReference type="Proteomes" id="UP000588112">
    <property type="component" value="Unassembled WGS sequence"/>
</dbReference>
<sequence>MFSAVLAALGMCADGLGEGLYAVHRGYRARAMAIGFALAAILTAVTRVVTPLNFTVESVAVATQSVKRTPQIYWVVVLSAVPTAVLGLLGLYEPLIELFDKGVIAGAVAGVGIMLAAAGVDYIRDRRATGIASTVAGVSAFLLTDDLAVTVVAAIAAGALVARFLGPRLGDEPEEAEAPKVEKPRLIPFEWREMVSRPVLVGALSLFALRVGTVVSYDTVNSELAGTRPKLNEVFLVDGVASLAAGLFGGAPLEPTPSATAATEMPVFSAVLFLALMTAISAFGLVERMGRWVPLQSVAGFLIVIGVFVVLPDNIRQVNRLPDAVAMAVTAFGNPFYGIVAGEVIALLEHALPGA</sequence>
<feature type="transmembrane region" description="Helical" evidence="5">
    <location>
        <begin position="265"/>
        <end position="286"/>
    </location>
</feature>
<feature type="transmembrane region" description="Helical" evidence="5">
    <location>
        <begin position="71"/>
        <end position="92"/>
    </location>
</feature>
<keyword evidence="7" id="KW-1185">Reference proteome</keyword>
<keyword evidence="4 5" id="KW-0472">Membrane</keyword>
<keyword evidence="3 5" id="KW-1133">Transmembrane helix</keyword>
<evidence type="ECO:0000256" key="1">
    <source>
        <dbReference type="ARBA" id="ARBA00004141"/>
    </source>
</evidence>
<keyword evidence="2 5" id="KW-0812">Transmembrane</keyword>
<dbReference type="Pfam" id="PF00860">
    <property type="entry name" value="Xan_ur_permease"/>
    <property type="match status" value="1"/>
</dbReference>
<evidence type="ECO:0000256" key="4">
    <source>
        <dbReference type="ARBA" id="ARBA00023136"/>
    </source>
</evidence>
<name>A0A7W9DPZ6_9ACTN</name>
<reference evidence="6 7" key="1">
    <citation type="submission" date="2020-08" db="EMBL/GenBank/DDBJ databases">
        <title>Sequencing the genomes of 1000 actinobacteria strains.</title>
        <authorList>
            <person name="Klenk H.-P."/>
        </authorList>
    </citation>
    <scope>NUCLEOTIDE SEQUENCE [LARGE SCALE GENOMIC DNA]</scope>
    <source>
        <strain evidence="6 7">DSM 45790</strain>
    </source>
</reference>
<feature type="transmembrane region" description="Helical" evidence="5">
    <location>
        <begin position="232"/>
        <end position="253"/>
    </location>
</feature>
<comment type="caution">
    <text evidence="6">The sequence shown here is derived from an EMBL/GenBank/DDBJ whole genome shotgun (WGS) entry which is preliminary data.</text>
</comment>
<evidence type="ECO:0000313" key="7">
    <source>
        <dbReference type="Proteomes" id="UP000588112"/>
    </source>
</evidence>
<dbReference type="RefSeq" id="WP_184609385.1">
    <property type="nucleotide sequence ID" value="NZ_BOOS01000037.1"/>
</dbReference>